<proteinExistence type="predicted"/>
<dbReference type="EMBL" id="DMAN01000071">
    <property type="protein sequence ID" value="HAE26184.1"/>
    <property type="molecule type" value="Genomic_DNA"/>
</dbReference>
<reference evidence="1 2" key="1">
    <citation type="journal article" date="2018" name="Nat. Biotechnol.">
        <title>A standardized bacterial taxonomy based on genome phylogeny substantially revises the tree of life.</title>
        <authorList>
            <person name="Parks D.H."/>
            <person name="Chuvochina M."/>
            <person name="Waite D.W."/>
            <person name="Rinke C."/>
            <person name="Skarshewski A."/>
            <person name="Chaumeil P.A."/>
            <person name="Hugenholtz P."/>
        </authorList>
    </citation>
    <scope>NUCLEOTIDE SEQUENCE [LARGE SCALE GENOMIC DNA]</scope>
    <source>
        <strain evidence="1">UBA8733</strain>
    </source>
</reference>
<protein>
    <submittedName>
        <fullName evidence="1">Insulinase family protein</fullName>
    </submittedName>
</protein>
<evidence type="ECO:0000313" key="2">
    <source>
        <dbReference type="Proteomes" id="UP000259610"/>
    </source>
</evidence>
<sequence length="108" mass="11625">PGVSMDELETAVMAEVELALEEGFTQAEVVRARNKLAATAIYSRDSQSTMANVFGSTLAIGGTIEDVLSYPDEVRAITPEEAIAAVRKIFGPDRHFIEAQLLPSEEGN</sequence>
<organism evidence="1 2">
    <name type="scientific">Hyphomonas adhaerens</name>
    <dbReference type="NCBI Taxonomy" id="81029"/>
    <lineage>
        <taxon>Bacteria</taxon>
        <taxon>Pseudomonadati</taxon>
        <taxon>Pseudomonadota</taxon>
        <taxon>Alphaproteobacteria</taxon>
        <taxon>Hyphomonadales</taxon>
        <taxon>Hyphomonadaceae</taxon>
        <taxon>Hyphomonas</taxon>
    </lineage>
</organism>
<gene>
    <name evidence="1" type="ORF">DCG58_03400</name>
</gene>
<dbReference type="InterPro" id="IPR011249">
    <property type="entry name" value="Metalloenz_LuxS/M16"/>
</dbReference>
<evidence type="ECO:0000313" key="1">
    <source>
        <dbReference type="EMBL" id="HAE26184.1"/>
    </source>
</evidence>
<dbReference type="Proteomes" id="UP000259610">
    <property type="component" value="Unassembled WGS sequence"/>
</dbReference>
<dbReference type="Gene3D" id="3.30.830.10">
    <property type="entry name" value="Metalloenzyme, LuxS/M16 peptidase-like"/>
    <property type="match status" value="1"/>
</dbReference>
<accession>A0A3B9GVZ9</accession>
<dbReference type="AlphaFoldDB" id="A0A3B9GVZ9"/>
<name>A0A3B9GVZ9_9PROT</name>
<comment type="caution">
    <text evidence="1">The sequence shown here is derived from an EMBL/GenBank/DDBJ whole genome shotgun (WGS) entry which is preliminary data.</text>
</comment>
<dbReference type="SUPFAM" id="SSF63411">
    <property type="entry name" value="LuxS/MPP-like metallohydrolase"/>
    <property type="match status" value="1"/>
</dbReference>
<dbReference type="GO" id="GO:0046872">
    <property type="term" value="F:metal ion binding"/>
    <property type="evidence" value="ECO:0007669"/>
    <property type="project" value="InterPro"/>
</dbReference>
<feature type="non-terminal residue" evidence="1">
    <location>
        <position position="1"/>
    </location>
</feature>